<feature type="domain" description="Ig-like" evidence="1">
    <location>
        <begin position="124"/>
        <end position="200"/>
    </location>
</feature>
<evidence type="ECO:0000313" key="2">
    <source>
        <dbReference type="EMBL" id="MFC7191841.1"/>
    </source>
</evidence>
<name>A0ABD5YRD2_9EURY</name>
<gene>
    <name evidence="2" type="ORF">ACFQL7_20025</name>
    <name evidence="3" type="ORF">ACFQL7_20800</name>
</gene>
<dbReference type="InterPro" id="IPR007110">
    <property type="entry name" value="Ig-like_dom"/>
</dbReference>
<dbReference type="PROSITE" id="PS50835">
    <property type="entry name" value="IG_LIKE"/>
    <property type="match status" value="1"/>
</dbReference>
<evidence type="ECO:0000313" key="4">
    <source>
        <dbReference type="Proteomes" id="UP001596417"/>
    </source>
</evidence>
<sequence>MPIQVNPGSGNTHDVYYKSGGSWSKADSLYVKRNGSWDKVWPAYLEIDYFGDSDLAEYTQDFSGTASIQTGNHGPSPNTERLVLDQQKRLISNPGDGLPNYPAFGQQWEFYFRPMNFYNTPAFLRCNFMGMGSYGTDRTYRLEWESDPTSGSDWSFEKRDGGSVVLSQATGDGLGVDTGTTYRCLIDMTDTSSSPTINVEWWNYSTNTQLRTLSLTDNEASGKINGSAIAFETNGYMKAGFDTARILP</sequence>
<accession>A0ABD5YRD2</accession>
<dbReference type="GeneID" id="76201630"/>
<reference evidence="2" key="1">
    <citation type="journal article" date="2014" name="Int. J. Syst. Evol. Microbiol.">
        <title>Complete genome sequence of Corynebacterium casei LMG S-19264T (=DSM 44701T), isolated from a smear-ripened cheese.</title>
        <authorList>
            <consortium name="US DOE Joint Genome Institute (JGI-PGF)"/>
            <person name="Walter F."/>
            <person name="Albersmeier A."/>
            <person name="Kalinowski J."/>
            <person name="Ruckert C."/>
        </authorList>
    </citation>
    <scope>NUCLEOTIDE SEQUENCE [LARGE SCALE GENOMIC DNA]</scope>
    <source>
        <strain evidence="2">NBRC 107106</strain>
    </source>
</reference>
<organism evidence="2 4">
    <name type="scientific">Halocatena marina</name>
    <dbReference type="NCBI Taxonomy" id="2934937"/>
    <lineage>
        <taxon>Archaea</taxon>
        <taxon>Methanobacteriati</taxon>
        <taxon>Methanobacteriota</taxon>
        <taxon>Stenosarchaea group</taxon>
        <taxon>Halobacteria</taxon>
        <taxon>Halobacteriales</taxon>
        <taxon>Natronomonadaceae</taxon>
        <taxon>Halocatena</taxon>
    </lineage>
</organism>
<reference evidence="4" key="2">
    <citation type="journal article" date="2019" name="Int. J. Syst. Evol. Microbiol.">
        <title>The Global Catalogue of Microorganisms (GCM) 10K type strain sequencing project: providing services to taxonomists for standard genome sequencing and annotation.</title>
        <authorList>
            <consortium name="The Broad Institute Genomics Platform"/>
            <consortium name="The Broad Institute Genome Sequencing Center for Infectious Disease"/>
            <person name="Wu L."/>
            <person name="Ma J."/>
        </authorList>
    </citation>
    <scope>NUCLEOTIDE SEQUENCE [LARGE SCALE GENOMIC DNA]</scope>
    <source>
        <strain evidence="4">RDMS1</strain>
    </source>
</reference>
<evidence type="ECO:0000313" key="3">
    <source>
        <dbReference type="EMBL" id="MFC7191993.1"/>
    </source>
</evidence>
<comment type="caution">
    <text evidence="2">The sequence shown here is derived from an EMBL/GenBank/DDBJ whole genome shotgun (WGS) entry which is preliminary data.</text>
</comment>
<dbReference type="RefSeq" id="WP_264822300.1">
    <property type="nucleotide sequence ID" value="NZ_CP110249.1"/>
</dbReference>
<keyword evidence="4" id="KW-1185">Reference proteome</keyword>
<dbReference type="Proteomes" id="UP001596417">
    <property type="component" value="Unassembled WGS sequence"/>
</dbReference>
<dbReference type="EMBL" id="JBHTAX010000002">
    <property type="protein sequence ID" value="MFC7191993.1"/>
    <property type="molecule type" value="Genomic_DNA"/>
</dbReference>
<dbReference type="AlphaFoldDB" id="A0ABD5YRD2"/>
<evidence type="ECO:0000259" key="1">
    <source>
        <dbReference type="PROSITE" id="PS50835"/>
    </source>
</evidence>
<proteinExistence type="predicted"/>
<dbReference type="EMBL" id="JBHTAX010000001">
    <property type="protein sequence ID" value="MFC7191841.1"/>
    <property type="molecule type" value="Genomic_DNA"/>
</dbReference>
<reference evidence="2" key="3">
    <citation type="submission" date="2024-09" db="EMBL/GenBank/DDBJ databases">
        <authorList>
            <person name="Sun Q."/>
        </authorList>
    </citation>
    <scope>NUCLEOTIDE SEQUENCE</scope>
    <source>
        <strain evidence="2">NBRC 107106</strain>
    </source>
</reference>
<protein>
    <recommendedName>
        <fullName evidence="1">Ig-like domain-containing protein</fullName>
    </recommendedName>
</protein>